<dbReference type="PANTHER" id="PTHR39341">
    <property type="entry name" value="BSL7085 PROTEIN"/>
    <property type="match status" value="1"/>
</dbReference>
<dbReference type="PANTHER" id="PTHR39341:SF1">
    <property type="entry name" value="DUF1858 DOMAIN-CONTAINING PROTEIN"/>
    <property type="match status" value="1"/>
</dbReference>
<dbReference type="InterPro" id="IPR023883">
    <property type="entry name" value="CHP03980_redox-disulphide"/>
</dbReference>
<dbReference type="InterPro" id="IPR015077">
    <property type="entry name" value="DUF1858"/>
</dbReference>
<proteinExistence type="predicted"/>
<dbReference type="EMBL" id="UOGC01000165">
    <property type="protein sequence ID" value="VAX24452.1"/>
    <property type="molecule type" value="Genomic_DNA"/>
</dbReference>
<gene>
    <name evidence="2" type="ORF">MNBD_NITROSPINAE01-61</name>
</gene>
<dbReference type="AlphaFoldDB" id="A0A3B1C8H6"/>
<evidence type="ECO:0000313" key="2">
    <source>
        <dbReference type="EMBL" id="VAX24452.1"/>
    </source>
</evidence>
<evidence type="ECO:0000259" key="1">
    <source>
        <dbReference type="Pfam" id="PF08984"/>
    </source>
</evidence>
<dbReference type="InterPro" id="IPR038062">
    <property type="entry name" value="ScdA-like_N_sf"/>
</dbReference>
<protein>
    <recommendedName>
        <fullName evidence="1">DUF1858 domain-containing protein</fullName>
    </recommendedName>
</protein>
<dbReference type="Pfam" id="PF08984">
    <property type="entry name" value="DUF1858"/>
    <property type="match status" value="1"/>
</dbReference>
<dbReference type="NCBIfam" id="TIGR03980">
    <property type="entry name" value="prismane_assoc"/>
    <property type="match status" value="1"/>
</dbReference>
<dbReference type="SUPFAM" id="SSF140683">
    <property type="entry name" value="SP0561-like"/>
    <property type="match status" value="1"/>
</dbReference>
<reference evidence="2" key="1">
    <citation type="submission" date="2018-06" db="EMBL/GenBank/DDBJ databases">
        <authorList>
            <person name="Zhirakovskaya E."/>
        </authorList>
    </citation>
    <scope>NUCLEOTIDE SEQUENCE</scope>
</reference>
<sequence>MGKITNDMILHSVMKEFSGSVAVFDSYNMGCKSCSGGRIETVEWGAMVHGIAPDELLKKLNAQTGVK</sequence>
<name>A0A3B1C8H6_9ZZZZ</name>
<dbReference type="Gene3D" id="1.10.3910.10">
    <property type="entry name" value="SP0561-like"/>
    <property type="match status" value="1"/>
</dbReference>
<organism evidence="2">
    <name type="scientific">hydrothermal vent metagenome</name>
    <dbReference type="NCBI Taxonomy" id="652676"/>
    <lineage>
        <taxon>unclassified sequences</taxon>
        <taxon>metagenomes</taxon>
        <taxon>ecological metagenomes</taxon>
    </lineage>
</organism>
<feature type="domain" description="DUF1858" evidence="1">
    <location>
        <begin position="4"/>
        <end position="57"/>
    </location>
</feature>
<accession>A0A3B1C8H6</accession>